<reference evidence="2" key="2">
    <citation type="submission" date="2021-04" db="EMBL/GenBank/DDBJ databases">
        <authorList>
            <person name="Gilroy R."/>
        </authorList>
    </citation>
    <scope>NUCLEOTIDE SEQUENCE</scope>
    <source>
        <strain evidence="2">ChiHejej3B27-3195</strain>
    </source>
</reference>
<dbReference type="AlphaFoldDB" id="A0A9D2A7W3"/>
<keyword evidence="1" id="KW-0812">Transmembrane</keyword>
<name>A0A9D2A7W3_9MICC</name>
<evidence type="ECO:0000313" key="2">
    <source>
        <dbReference type="EMBL" id="HIX00146.1"/>
    </source>
</evidence>
<feature type="transmembrane region" description="Helical" evidence="1">
    <location>
        <begin position="83"/>
        <end position="104"/>
    </location>
</feature>
<evidence type="ECO:0000256" key="1">
    <source>
        <dbReference type="SAM" id="Phobius"/>
    </source>
</evidence>
<evidence type="ECO:0000313" key="3">
    <source>
        <dbReference type="Proteomes" id="UP000824151"/>
    </source>
</evidence>
<accession>A0A9D2A7W3</accession>
<organism evidence="2 3">
    <name type="scientific">Candidatus Nesterenkonia stercoripullorum</name>
    <dbReference type="NCBI Taxonomy" id="2838701"/>
    <lineage>
        <taxon>Bacteria</taxon>
        <taxon>Bacillati</taxon>
        <taxon>Actinomycetota</taxon>
        <taxon>Actinomycetes</taxon>
        <taxon>Micrococcales</taxon>
        <taxon>Micrococcaceae</taxon>
        <taxon>Nesterenkonia</taxon>
    </lineage>
</organism>
<feature type="transmembrane region" description="Helical" evidence="1">
    <location>
        <begin position="12"/>
        <end position="34"/>
    </location>
</feature>
<dbReference type="EMBL" id="DXGD01000310">
    <property type="protein sequence ID" value="HIX00146.1"/>
    <property type="molecule type" value="Genomic_DNA"/>
</dbReference>
<gene>
    <name evidence="2" type="ORF">H9871_08375</name>
</gene>
<keyword evidence="1" id="KW-1133">Transmembrane helix</keyword>
<dbReference type="InterPro" id="IPR009781">
    <property type="entry name" value="DUF1345"/>
</dbReference>
<protein>
    <submittedName>
        <fullName evidence="2">DUF1345 domain-containing protein</fullName>
    </submittedName>
</protein>
<dbReference type="Pfam" id="PF07077">
    <property type="entry name" value="DUF1345"/>
    <property type="match status" value="1"/>
</dbReference>
<dbReference type="Proteomes" id="UP000824151">
    <property type="component" value="Unassembled WGS sequence"/>
</dbReference>
<comment type="caution">
    <text evidence="2">The sequence shown here is derived from an EMBL/GenBank/DDBJ whole genome shotgun (WGS) entry which is preliminary data.</text>
</comment>
<sequence>MTRLRESGPARLTASVVAGTAVGLASGALGGAVISPAVGALIGIAVTALSFLSSGVAVLWRMSPAETREHSTREDFTPIVDEAVVIVTTLAGLVAVITLFALTYSTSEPFGAAMGLLAVTGVWGMIHVMYTARYAHQYYSEPEGGIDFNTDDPPRYADFFYFSFNLGMTYQVSDTNVSTTALRSMILRHCLLSFFFGAVIIAATINLVAGIFT</sequence>
<feature type="transmembrane region" description="Helical" evidence="1">
    <location>
        <begin position="191"/>
        <end position="212"/>
    </location>
</feature>
<keyword evidence="1" id="KW-0472">Membrane</keyword>
<feature type="transmembrane region" description="Helical" evidence="1">
    <location>
        <begin position="40"/>
        <end position="62"/>
    </location>
</feature>
<reference evidence="2" key="1">
    <citation type="journal article" date="2021" name="PeerJ">
        <title>Extensive microbial diversity within the chicken gut microbiome revealed by metagenomics and culture.</title>
        <authorList>
            <person name="Gilroy R."/>
            <person name="Ravi A."/>
            <person name="Getino M."/>
            <person name="Pursley I."/>
            <person name="Horton D.L."/>
            <person name="Alikhan N.F."/>
            <person name="Baker D."/>
            <person name="Gharbi K."/>
            <person name="Hall N."/>
            <person name="Watson M."/>
            <person name="Adriaenssens E.M."/>
            <person name="Foster-Nyarko E."/>
            <person name="Jarju S."/>
            <person name="Secka A."/>
            <person name="Antonio M."/>
            <person name="Oren A."/>
            <person name="Chaudhuri R.R."/>
            <person name="La Ragione R."/>
            <person name="Hildebrand F."/>
            <person name="Pallen M.J."/>
        </authorList>
    </citation>
    <scope>NUCLEOTIDE SEQUENCE</scope>
    <source>
        <strain evidence="2">ChiHejej3B27-3195</strain>
    </source>
</reference>
<proteinExistence type="predicted"/>
<feature type="transmembrane region" description="Helical" evidence="1">
    <location>
        <begin position="110"/>
        <end position="130"/>
    </location>
</feature>